<dbReference type="InterPro" id="IPR050684">
    <property type="entry name" value="HTH-Siroheme_Decarb"/>
</dbReference>
<dbReference type="AlphaFoldDB" id="A0A644VR95"/>
<evidence type="ECO:0000256" key="3">
    <source>
        <dbReference type="ARBA" id="ARBA00023457"/>
    </source>
</evidence>
<dbReference type="Gene3D" id="3.30.70.3460">
    <property type="match status" value="1"/>
</dbReference>
<name>A0A644VR95_9ZZZZ</name>
<dbReference type="InterPro" id="IPR036390">
    <property type="entry name" value="WH_DNA-bd_sf"/>
</dbReference>
<evidence type="ECO:0000313" key="8">
    <source>
        <dbReference type="EMBL" id="MPL93901.1"/>
    </source>
</evidence>
<feature type="domain" description="Siroheme decarboxylase AsnC-like ligand binding" evidence="6">
    <location>
        <begin position="69"/>
        <end position="148"/>
    </location>
</feature>
<dbReference type="EC" id="4.1.1.111" evidence="4"/>
<comment type="caution">
    <text evidence="8">The sequence shown here is derived from an EMBL/GenBank/DDBJ whole genome shotgun (WGS) entry which is preliminary data.</text>
</comment>
<dbReference type="Pfam" id="PF22451">
    <property type="entry name" value="NirdL-like_HTH"/>
    <property type="match status" value="1"/>
</dbReference>
<evidence type="ECO:0000256" key="4">
    <source>
        <dbReference type="ARBA" id="ARBA00023471"/>
    </source>
</evidence>
<evidence type="ECO:0000259" key="7">
    <source>
        <dbReference type="Pfam" id="PF22451"/>
    </source>
</evidence>
<evidence type="ECO:0000259" key="6">
    <source>
        <dbReference type="Pfam" id="PF17805"/>
    </source>
</evidence>
<dbReference type="InterPro" id="IPR040523">
    <property type="entry name" value="AsnC_trans_reg2"/>
</dbReference>
<dbReference type="Gene3D" id="1.10.10.10">
    <property type="entry name" value="Winged helix-like DNA-binding domain superfamily/Winged helix DNA-binding domain"/>
    <property type="match status" value="1"/>
</dbReference>
<gene>
    <name evidence="8" type="ORF">SDC9_40049</name>
</gene>
<organism evidence="8">
    <name type="scientific">bioreactor metagenome</name>
    <dbReference type="NCBI Taxonomy" id="1076179"/>
    <lineage>
        <taxon>unclassified sequences</taxon>
        <taxon>metagenomes</taxon>
        <taxon>ecological metagenomes</taxon>
    </lineage>
</organism>
<keyword evidence="1" id="KW-0456">Lyase</keyword>
<reference evidence="8" key="1">
    <citation type="submission" date="2019-08" db="EMBL/GenBank/DDBJ databases">
        <authorList>
            <person name="Kucharzyk K."/>
            <person name="Murdoch R.W."/>
            <person name="Higgins S."/>
            <person name="Loffler F."/>
        </authorList>
    </citation>
    <scope>NUCLEOTIDE SEQUENCE</scope>
</reference>
<dbReference type="GO" id="GO:0016829">
    <property type="term" value="F:lyase activity"/>
    <property type="evidence" value="ECO:0007669"/>
    <property type="project" value="UniProtKB-KW"/>
</dbReference>
<dbReference type="InterPro" id="IPR019888">
    <property type="entry name" value="Tscrpt_reg_AsnC-like"/>
</dbReference>
<dbReference type="Pfam" id="PF17805">
    <property type="entry name" value="AsnC_trans_reg2"/>
    <property type="match status" value="1"/>
</dbReference>
<evidence type="ECO:0000256" key="2">
    <source>
        <dbReference type="ARBA" id="ARBA00023444"/>
    </source>
</evidence>
<dbReference type="SMART" id="SM00344">
    <property type="entry name" value="HTH_ASNC"/>
    <property type="match status" value="1"/>
</dbReference>
<feature type="domain" description="Siroheme decarboxylase NirL-like HTH" evidence="7">
    <location>
        <begin position="13"/>
        <end position="58"/>
    </location>
</feature>
<evidence type="ECO:0000256" key="1">
    <source>
        <dbReference type="ARBA" id="ARBA00023239"/>
    </source>
</evidence>
<comment type="catalytic activity">
    <reaction evidence="5">
        <text>siroheme + 2 H(+) = 12,18-didecarboxysiroheme + 2 CO2</text>
        <dbReference type="Rhea" id="RHEA:19093"/>
        <dbReference type="ChEBI" id="CHEBI:15378"/>
        <dbReference type="ChEBI" id="CHEBI:16526"/>
        <dbReference type="ChEBI" id="CHEBI:60052"/>
        <dbReference type="ChEBI" id="CHEBI:140497"/>
        <dbReference type="EC" id="4.1.1.111"/>
    </reaction>
</comment>
<comment type="pathway">
    <text evidence="2">Porphyrin-containing compound metabolism.</text>
</comment>
<protein>
    <recommendedName>
        <fullName evidence="4">siroheme decarboxylase</fullName>
        <ecNumber evidence="4">4.1.1.111</ecNumber>
    </recommendedName>
</protein>
<proteinExistence type="inferred from homology"/>
<dbReference type="PANTHER" id="PTHR43413">
    <property type="entry name" value="TRANSCRIPTIONAL REGULATOR, ASNC FAMILY"/>
    <property type="match status" value="1"/>
</dbReference>
<dbReference type="InterPro" id="IPR053953">
    <property type="entry name" value="NirdL-like_HTH"/>
</dbReference>
<accession>A0A644VR95</accession>
<dbReference type="PANTHER" id="PTHR43413:SF1">
    <property type="entry name" value="SIROHEME DECARBOXYLASE NIRL SUBUNIT"/>
    <property type="match status" value="1"/>
</dbReference>
<dbReference type="InterPro" id="IPR036388">
    <property type="entry name" value="WH-like_DNA-bd_sf"/>
</dbReference>
<dbReference type="EMBL" id="VSSQ01000407">
    <property type="protein sequence ID" value="MPL93901.1"/>
    <property type="molecule type" value="Genomic_DNA"/>
</dbReference>
<sequence>MVLPEMTMDPVGRKLVNLLQEGLPLEKDPYGILARELGVSREEVTERIGTLVDGGVIRRIGGVFDSAAMGYTSLLVGAAVPGEVFRDAAAFVNSFGGVTHNYRRSGPLNMWFTFASGDPGEIDGLLAALRERFGLTSVYPFPKVKHFKLRVFFDMEKE</sequence>
<comment type="similarity">
    <text evidence="3">Belongs to the Ahb/Nir family.</text>
</comment>
<evidence type="ECO:0000256" key="5">
    <source>
        <dbReference type="ARBA" id="ARBA00048470"/>
    </source>
</evidence>
<dbReference type="SUPFAM" id="SSF46785">
    <property type="entry name" value="Winged helix' DNA-binding domain"/>
    <property type="match status" value="1"/>
</dbReference>